<evidence type="ECO:0000313" key="3">
    <source>
        <dbReference type="Proteomes" id="UP000315095"/>
    </source>
</evidence>
<evidence type="ECO:0000256" key="1">
    <source>
        <dbReference type="SAM" id="MobiDB-lite"/>
    </source>
</evidence>
<dbReference type="EMBL" id="BDLU01000015">
    <property type="protein sequence ID" value="GCE82474.1"/>
    <property type="molecule type" value="Genomic_DNA"/>
</dbReference>
<name>A0A4P5NQS4_9PROT</name>
<proteinExistence type="predicted"/>
<keyword evidence="3" id="KW-1185">Reference proteome</keyword>
<dbReference type="Proteomes" id="UP000315095">
    <property type="component" value="Unassembled WGS sequence"/>
</dbReference>
<reference evidence="3" key="1">
    <citation type="submission" date="2017-01" db="EMBL/GenBank/DDBJ databases">
        <title>Komagataeibacter sp. MSKU9 whole genome sequencing project.</title>
        <authorList>
            <person name="Matsutani M."/>
            <person name="Naloka K."/>
            <person name="Theeragool G."/>
            <person name="Yakushi T."/>
            <person name="Matsushita K."/>
        </authorList>
    </citation>
    <scope>NUCLEOTIDE SEQUENCE [LARGE SCALE GENOMIC DNA]</scope>
    <source>
        <strain evidence="3">MSKU9</strain>
    </source>
</reference>
<protein>
    <submittedName>
        <fullName evidence="2">Uncharacterized protein</fullName>
    </submittedName>
</protein>
<gene>
    <name evidence="2" type="ORF">MSKU9_0615</name>
</gene>
<organism evidence="2 3">
    <name type="scientific">Komagataeibacter diospyri</name>
    <dbReference type="NCBI Taxonomy" id="1932662"/>
    <lineage>
        <taxon>Bacteria</taxon>
        <taxon>Pseudomonadati</taxon>
        <taxon>Pseudomonadota</taxon>
        <taxon>Alphaproteobacteria</taxon>
        <taxon>Acetobacterales</taxon>
        <taxon>Acetobacteraceae</taxon>
        <taxon>Komagataeibacter</taxon>
    </lineage>
</organism>
<evidence type="ECO:0000313" key="2">
    <source>
        <dbReference type="EMBL" id="GCE82474.1"/>
    </source>
</evidence>
<sequence length="48" mass="5301">MRVDPGTFIADKAYDADPSSKNSKSGGSHRLSPKEKPYLSTKNPFFNL</sequence>
<dbReference type="AlphaFoldDB" id="A0A4P5NQS4"/>
<accession>A0A4P5NQS4</accession>
<feature type="region of interest" description="Disordered" evidence="1">
    <location>
        <begin position="1"/>
        <end position="48"/>
    </location>
</feature>
<comment type="caution">
    <text evidence="2">The sequence shown here is derived from an EMBL/GenBank/DDBJ whole genome shotgun (WGS) entry which is preliminary data.</text>
</comment>